<gene>
    <name evidence="4" type="ORF">MCOR_22539</name>
</gene>
<dbReference type="Pfam" id="PF00089">
    <property type="entry name" value="Trypsin"/>
    <property type="match status" value="1"/>
</dbReference>
<sequence length="292" mass="33274">MEDDWNGGYMYLEKKIKHNFTLLVEKDDLKQRLAKGNASQQFAFMPDKTTQIVAGNDACIEDFPFIAEIQRHEKRRDPWEHWCGAVILSETWLLTAAACFEGRIKNMRVRCGFEDLSDPKKQIRTIRRFTIHPRYNMDENVQFDNNIAVIKLRTPLKFGPRCQNISYTTIRGSDGLKNCQVSGWGFVDANRTEADTLQFADISVLSNTKCNDLAYPTVPKTQICAYDCKNIQQACNGDAGGPFTCEINGNRVLVGVFAWLYNVCNAEKPFVYSAVAYYTSFIEKWTGIKGIP</sequence>
<dbReference type="GO" id="GO:0006508">
    <property type="term" value="P:proteolysis"/>
    <property type="evidence" value="ECO:0007669"/>
    <property type="project" value="InterPro"/>
</dbReference>
<keyword evidence="5" id="KW-1185">Reference proteome</keyword>
<dbReference type="PANTHER" id="PTHR24276">
    <property type="entry name" value="POLYSERASE-RELATED"/>
    <property type="match status" value="1"/>
</dbReference>
<dbReference type="OrthoDB" id="6071837at2759"/>
<dbReference type="GO" id="GO:0004252">
    <property type="term" value="F:serine-type endopeptidase activity"/>
    <property type="evidence" value="ECO:0007669"/>
    <property type="project" value="InterPro"/>
</dbReference>
<name>A0A6J8BTE1_MYTCO</name>
<dbReference type="SUPFAM" id="SSF50494">
    <property type="entry name" value="Trypsin-like serine proteases"/>
    <property type="match status" value="1"/>
</dbReference>
<dbReference type="InterPro" id="IPR009003">
    <property type="entry name" value="Peptidase_S1_PA"/>
</dbReference>
<protein>
    <recommendedName>
        <fullName evidence="3">Peptidase S1 domain-containing protein</fullName>
    </recommendedName>
</protein>
<dbReference type="InterPro" id="IPR001314">
    <property type="entry name" value="Peptidase_S1A"/>
</dbReference>
<dbReference type="InterPro" id="IPR043504">
    <property type="entry name" value="Peptidase_S1_PA_chymotrypsin"/>
</dbReference>
<evidence type="ECO:0000313" key="5">
    <source>
        <dbReference type="Proteomes" id="UP000507470"/>
    </source>
</evidence>
<dbReference type="CDD" id="cd00190">
    <property type="entry name" value="Tryp_SPc"/>
    <property type="match status" value="1"/>
</dbReference>
<evidence type="ECO:0000256" key="1">
    <source>
        <dbReference type="ARBA" id="ARBA00007664"/>
    </source>
</evidence>
<dbReference type="PANTHER" id="PTHR24276:SF98">
    <property type="entry name" value="FI18310P1-RELATED"/>
    <property type="match status" value="1"/>
</dbReference>
<evidence type="ECO:0000259" key="3">
    <source>
        <dbReference type="PROSITE" id="PS50240"/>
    </source>
</evidence>
<dbReference type="InterPro" id="IPR001254">
    <property type="entry name" value="Trypsin_dom"/>
</dbReference>
<comment type="similarity">
    <text evidence="1">Belongs to the peptidase S1 family.</text>
</comment>
<dbReference type="EMBL" id="CACVKT020003987">
    <property type="protein sequence ID" value="CAC5387173.1"/>
    <property type="molecule type" value="Genomic_DNA"/>
</dbReference>
<dbReference type="AlphaFoldDB" id="A0A6J8BTE1"/>
<dbReference type="Proteomes" id="UP000507470">
    <property type="component" value="Unassembled WGS sequence"/>
</dbReference>
<dbReference type="InterPro" id="IPR050430">
    <property type="entry name" value="Peptidase_S1"/>
</dbReference>
<accession>A0A6J8BTE1</accession>
<dbReference type="SMART" id="SM00020">
    <property type="entry name" value="Tryp_SPc"/>
    <property type="match status" value="1"/>
</dbReference>
<keyword evidence="2" id="KW-1015">Disulfide bond</keyword>
<organism evidence="4 5">
    <name type="scientific">Mytilus coruscus</name>
    <name type="common">Sea mussel</name>
    <dbReference type="NCBI Taxonomy" id="42192"/>
    <lineage>
        <taxon>Eukaryota</taxon>
        <taxon>Metazoa</taxon>
        <taxon>Spiralia</taxon>
        <taxon>Lophotrochozoa</taxon>
        <taxon>Mollusca</taxon>
        <taxon>Bivalvia</taxon>
        <taxon>Autobranchia</taxon>
        <taxon>Pteriomorphia</taxon>
        <taxon>Mytilida</taxon>
        <taxon>Mytiloidea</taxon>
        <taxon>Mytilidae</taxon>
        <taxon>Mytilinae</taxon>
        <taxon>Mytilus</taxon>
    </lineage>
</organism>
<evidence type="ECO:0000313" key="4">
    <source>
        <dbReference type="EMBL" id="CAC5387173.1"/>
    </source>
</evidence>
<dbReference type="Gene3D" id="2.40.10.10">
    <property type="entry name" value="Trypsin-like serine proteases"/>
    <property type="match status" value="1"/>
</dbReference>
<proteinExistence type="inferred from homology"/>
<dbReference type="FunFam" id="2.40.10.10:FF:000068">
    <property type="entry name" value="transmembrane protease serine 2"/>
    <property type="match status" value="1"/>
</dbReference>
<evidence type="ECO:0000256" key="2">
    <source>
        <dbReference type="ARBA" id="ARBA00023157"/>
    </source>
</evidence>
<dbReference type="PROSITE" id="PS50240">
    <property type="entry name" value="TRYPSIN_DOM"/>
    <property type="match status" value="1"/>
</dbReference>
<dbReference type="PRINTS" id="PR00722">
    <property type="entry name" value="CHYMOTRYPSIN"/>
</dbReference>
<feature type="domain" description="Peptidase S1" evidence="3">
    <location>
        <begin position="52"/>
        <end position="287"/>
    </location>
</feature>
<reference evidence="4 5" key="1">
    <citation type="submission" date="2020-06" db="EMBL/GenBank/DDBJ databases">
        <authorList>
            <person name="Li R."/>
            <person name="Bekaert M."/>
        </authorList>
    </citation>
    <scope>NUCLEOTIDE SEQUENCE [LARGE SCALE GENOMIC DNA]</scope>
    <source>
        <strain evidence="5">wild</strain>
    </source>
</reference>